<dbReference type="AlphaFoldDB" id="A0AAV2IZ54"/>
<feature type="compositionally biased region" description="Basic and acidic residues" evidence="1">
    <location>
        <begin position="32"/>
        <end position="43"/>
    </location>
</feature>
<evidence type="ECO:0000313" key="3">
    <source>
        <dbReference type="Proteomes" id="UP001497482"/>
    </source>
</evidence>
<protein>
    <submittedName>
        <fullName evidence="2">Uncharacterized protein</fullName>
    </submittedName>
</protein>
<dbReference type="EMBL" id="OZ035823">
    <property type="protein sequence ID" value="CAL1569531.1"/>
    <property type="molecule type" value="Genomic_DNA"/>
</dbReference>
<dbReference type="Proteomes" id="UP001497482">
    <property type="component" value="Chromosome 1"/>
</dbReference>
<sequence length="155" mass="17646">MRQEEGVYCTGTCCYSVLTWLNLPLLSPVLGGEEKEPECHQSEEGEPDVTPSQLAQRAQAMMITTSSCSTRLLQSVSQGHPYPVSLSKELHLWRELKKPFQRLILSQCRRQSQKRLPQTPLRKLQSLAQSERGQARSRCVHDYCTANLYSLHFAL</sequence>
<name>A0AAV2IZ54_KNICA</name>
<evidence type="ECO:0000313" key="2">
    <source>
        <dbReference type="EMBL" id="CAL1569531.1"/>
    </source>
</evidence>
<proteinExistence type="predicted"/>
<evidence type="ECO:0000256" key="1">
    <source>
        <dbReference type="SAM" id="MobiDB-lite"/>
    </source>
</evidence>
<feature type="region of interest" description="Disordered" evidence="1">
    <location>
        <begin position="32"/>
        <end position="56"/>
    </location>
</feature>
<gene>
    <name evidence="2" type="ORF">KC01_LOCUS1957</name>
</gene>
<organism evidence="2 3">
    <name type="scientific">Knipowitschia caucasica</name>
    <name type="common">Caucasian dwarf goby</name>
    <name type="synonym">Pomatoschistus caucasicus</name>
    <dbReference type="NCBI Taxonomy" id="637954"/>
    <lineage>
        <taxon>Eukaryota</taxon>
        <taxon>Metazoa</taxon>
        <taxon>Chordata</taxon>
        <taxon>Craniata</taxon>
        <taxon>Vertebrata</taxon>
        <taxon>Euteleostomi</taxon>
        <taxon>Actinopterygii</taxon>
        <taxon>Neopterygii</taxon>
        <taxon>Teleostei</taxon>
        <taxon>Neoteleostei</taxon>
        <taxon>Acanthomorphata</taxon>
        <taxon>Gobiaria</taxon>
        <taxon>Gobiiformes</taxon>
        <taxon>Gobioidei</taxon>
        <taxon>Gobiidae</taxon>
        <taxon>Gobiinae</taxon>
        <taxon>Knipowitschia</taxon>
    </lineage>
</organism>
<reference evidence="2 3" key="1">
    <citation type="submission" date="2024-04" db="EMBL/GenBank/DDBJ databases">
        <authorList>
            <person name="Waldvogel A.-M."/>
            <person name="Schoenle A."/>
        </authorList>
    </citation>
    <scope>NUCLEOTIDE SEQUENCE [LARGE SCALE GENOMIC DNA]</scope>
</reference>
<accession>A0AAV2IZ54</accession>
<keyword evidence="3" id="KW-1185">Reference proteome</keyword>